<evidence type="ECO:0000313" key="2">
    <source>
        <dbReference type="Proteomes" id="UP000255523"/>
    </source>
</evidence>
<dbReference type="SFLD" id="SFLDS00003">
    <property type="entry name" value="Haloacid_Dehalogenase"/>
    <property type="match status" value="1"/>
</dbReference>
<dbReference type="NCBIfam" id="TIGR01509">
    <property type="entry name" value="HAD-SF-IA-v3"/>
    <property type="match status" value="1"/>
</dbReference>
<keyword evidence="2" id="KW-1185">Reference proteome</keyword>
<proteinExistence type="predicted"/>
<dbReference type="GO" id="GO:0016787">
    <property type="term" value="F:hydrolase activity"/>
    <property type="evidence" value="ECO:0007669"/>
    <property type="project" value="UniProtKB-KW"/>
</dbReference>
<reference evidence="1 2" key="1">
    <citation type="submission" date="2018-06" db="EMBL/GenBank/DDBJ databases">
        <authorList>
            <consortium name="Pathogen Informatics"/>
            <person name="Doyle S."/>
        </authorList>
    </citation>
    <scope>NUCLEOTIDE SEQUENCE [LARGE SCALE GENOMIC DNA]</scope>
    <source>
        <strain evidence="1 2">NCTC11087</strain>
    </source>
</reference>
<protein>
    <submittedName>
        <fullName evidence="1">Phosphoglycolate phosphatase</fullName>
        <ecNumber evidence="1">3.1.3.-</ecNumber>
    </submittedName>
</protein>
<dbReference type="OrthoDB" id="9797743at2"/>
<dbReference type="InterPro" id="IPR023214">
    <property type="entry name" value="HAD_sf"/>
</dbReference>
<dbReference type="SFLD" id="SFLDG01135">
    <property type="entry name" value="C1.5.6:_HAD__Beta-PGM__Phospha"/>
    <property type="match status" value="1"/>
</dbReference>
<dbReference type="RefSeq" id="WP_022790685.1">
    <property type="nucleotide sequence ID" value="NZ_CALVFN010000005.1"/>
</dbReference>
<dbReference type="InterPro" id="IPR023198">
    <property type="entry name" value="PGP-like_dom2"/>
</dbReference>
<evidence type="ECO:0000313" key="1">
    <source>
        <dbReference type="EMBL" id="SUO04736.1"/>
    </source>
</evidence>
<dbReference type="Gene3D" id="1.10.150.240">
    <property type="entry name" value="Putative phosphatase, domain 2"/>
    <property type="match status" value="1"/>
</dbReference>
<dbReference type="EMBL" id="UHFX01000003">
    <property type="protein sequence ID" value="SUO04736.1"/>
    <property type="molecule type" value="Genomic_DNA"/>
</dbReference>
<gene>
    <name evidence="1" type="primary">rfk</name>
    <name evidence="1" type="ORF">NCTC11087_01663</name>
</gene>
<dbReference type="Pfam" id="PF13419">
    <property type="entry name" value="HAD_2"/>
    <property type="match status" value="1"/>
</dbReference>
<accession>A0A380LS91</accession>
<dbReference type="InterPro" id="IPR036412">
    <property type="entry name" value="HAD-like_sf"/>
</dbReference>
<dbReference type="Proteomes" id="UP000255523">
    <property type="component" value="Unassembled WGS sequence"/>
</dbReference>
<dbReference type="InterPro" id="IPR006439">
    <property type="entry name" value="HAD-SF_hydro_IA"/>
</dbReference>
<sequence length="220" mass="24818">MIKAVIFDMDGLMFNTEAMFKILFREVLDQNHIPAPESVVEAMIGCDSRRVQIFEQEYPGITETMAYCQKHRMEYFFSMFKEPGSANMPGLQELIAYLDQQKIPYAIASSSAPEDIRRMVEHAGFKISYKVLTSSKEGIPSKPAPDIFLETAKRLNVDPKNCLVLEDSKNGIIAAAGAHMHSIFVPDQIVPDEEMKPYIQTTCQSLKDVIAYLENQPAMV</sequence>
<dbReference type="Gene3D" id="3.40.50.1000">
    <property type="entry name" value="HAD superfamily/HAD-like"/>
    <property type="match status" value="1"/>
</dbReference>
<dbReference type="CDD" id="cd07505">
    <property type="entry name" value="HAD_BPGM-like"/>
    <property type="match status" value="1"/>
</dbReference>
<dbReference type="PANTHER" id="PTHR18901:SF38">
    <property type="entry name" value="PSEUDOURIDINE-5'-PHOSPHATASE"/>
    <property type="match status" value="1"/>
</dbReference>
<dbReference type="GeneID" id="77462608"/>
<dbReference type="PANTHER" id="PTHR18901">
    <property type="entry name" value="2-DEOXYGLUCOSE-6-PHOSPHATE PHOSPHATASE 2"/>
    <property type="match status" value="1"/>
</dbReference>
<dbReference type="InterPro" id="IPR041492">
    <property type="entry name" value="HAD_2"/>
</dbReference>
<dbReference type="SUPFAM" id="SSF56784">
    <property type="entry name" value="HAD-like"/>
    <property type="match status" value="1"/>
</dbReference>
<name>A0A380LS91_9FIRM</name>
<dbReference type="EC" id="3.1.3.-" evidence="1"/>
<keyword evidence="1" id="KW-0378">Hydrolase</keyword>
<dbReference type="AlphaFoldDB" id="A0A380LS91"/>
<dbReference type="SFLD" id="SFLDG01129">
    <property type="entry name" value="C1.5:_HAD__Beta-PGM__Phosphata"/>
    <property type="match status" value="1"/>
</dbReference>
<organism evidence="1 2">
    <name type="scientific">Faecalicoccus pleomorphus</name>
    <dbReference type="NCBI Taxonomy" id="1323"/>
    <lineage>
        <taxon>Bacteria</taxon>
        <taxon>Bacillati</taxon>
        <taxon>Bacillota</taxon>
        <taxon>Erysipelotrichia</taxon>
        <taxon>Erysipelotrichales</taxon>
        <taxon>Erysipelotrichaceae</taxon>
        <taxon>Faecalicoccus</taxon>
    </lineage>
</organism>